<keyword evidence="3" id="KW-1185">Reference proteome</keyword>
<organism evidence="2 3">
    <name type="scientific">Amycolatopsis keratiniphila</name>
    <dbReference type="NCBI Taxonomy" id="129921"/>
    <lineage>
        <taxon>Bacteria</taxon>
        <taxon>Bacillati</taxon>
        <taxon>Actinomycetota</taxon>
        <taxon>Actinomycetes</taxon>
        <taxon>Pseudonocardiales</taxon>
        <taxon>Pseudonocardiaceae</taxon>
        <taxon>Amycolatopsis</taxon>
        <taxon>Amycolatopsis japonica group</taxon>
    </lineage>
</organism>
<reference evidence="2 3" key="1">
    <citation type="journal article" date="2013" name="BMC Genomics">
        <title>ContigScape: a Cytoscape plugin facilitating microbial genome gap closing.</title>
        <authorList>
            <person name="Tang B."/>
            <person name="Wang Q."/>
            <person name="Yang M."/>
            <person name="Xie F."/>
            <person name="Zhu Y."/>
            <person name="Zhuo Y."/>
            <person name="Wang S."/>
            <person name="Gao H."/>
            <person name="Ding X."/>
            <person name="Zhang L."/>
            <person name="Zhao G."/>
            <person name="Zheng H."/>
        </authorList>
    </citation>
    <scope>NUCLEOTIDE SEQUENCE [LARGE SCALE GENOMIC DNA]</scope>
    <source>
        <strain evidence="2 3">HCCB10007</strain>
    </source>
</reference>
<sequence>MYTKPQSGLAACSPRERSYGVPGPEQDIDPPDPDLNVIPVGVAVTSAHTGPACTRSTAGFHTL</sequence>
<dbReference type="HOGENOM" id="CLU_2875801_0_0_11"/>
<dbReference type="EMBL" id="CP003410">
    <property type="protein sequence ID" value="AGM07071.1"/>
    <property type="molecule type" value="Genomic_DNA"/>
</dbReference>
<gene>
    <name evidence="2" type="ORF">AORI_4487</name>
</gene>
<feature type="region of interest" description="Disordered" evidence="1">
    <location>
        <begin position="1"/>
        <end position="32"/>
    </location>
</feature>
<protein>
    <submittedName>
        <fullName evidence="2">Uncharacterized protein</fullName>
    </submittedName>
</protein>
<evidence type="ECO:0000313" key="2">
    <source>
        <dbReference type="EMBL" id="AGM07071.1"/>
    </source>
</evidence>
<evidence type="ECO:0000313" key="3">
    <source>
        <dbReference type="Proteomes" id="UP000013968"/>
    </source>
</evidence>
<evidence type="ECO:0000256" key="1">
    <source>
        <dbReference type="SAM" id="MobiDB-lite"/>
    </source>
</evidence>
<dbReference type="Proteomes" id="UP000013968">
    <property type="component" value="Chromosome"/>
</dbReference>
<name>R4T3S8_9PSEU</name>
<dbReference type="KEGG" id="aoi:AORI_4487"/>
<accession>R4T3S8</accession>
<dbReference type="AlphaFoldDB" id="R4T3S8"/>
<proteinExistence type="predicted"/>